<gene>
    <name evidence="1" type="ORF">MRB53_027572</name>
</gene>
<name>A0ACC2LMH3_PERAE</name>
<reference evidence="1 2" key="1">
    <citation type="journal article" date="2022" name="Hortic Res">
        <title>A haplotype resolved chromosomal level avocado genome allows analysis of novel avocado genes.</title>
        <authorList>
            <person name="Nath O."/>
            <person name="Fletcher S.J."/>
            <person name="Hayward A."/>
            <person name="Shaw L.M."/>
            <person name="Masouleh A.K."/>
            <person name="Furtado A."/>
            <person name="Henry R.J."/>
            <person name="Mitter N."/>
        </authorList>
    </citation>
    <scope>NUCLEOTIDE SEQUENCE [LARGE SCALE GENOMIC DNA]</scope>
    <source>
        <strain evidence="2">cv. Hass</strain>
    </source>
</reference>
<comment type="caution">
    <text evidence="1">The sequence shown here is derived from an EMBL/GenBank/DDBJ whole genome shotgun (WGS) entry which is preliminary data.</text>
</comment>
<protein>
    <submittedName>
        <fullName evidence="1">Uncharacterized protein</fullName>
    </submittedName>
</protein>
<keyword evidence="2" id="KW-1185">Reference proteome</keyword>
<proteinExistence type="predicted"/>
<sequence length="133" mass="15218">MDQREGLLSKTNKVEPILCGLAYENNPRAINPNYNHDNVALYMIVLACRIEVYPDMEGASHEFEIYSLDKKRWQLLGCASEPHPGHCKGRLDQISVCCNQFLYWQCSSENHALVFNLETETSSGYLELPRDHA</sequence>
<evidence type="ECO:0000313" key="2">
    <source>
        <dbReference type="Proteomes" id="UP001234297"/>
    </source>
</evidence>
<accession>A0ACC2LMH3</accession>
<dbReference type="EMBL" id="CM056816">
    <property type="protein sequence ID" value="KAJ8634236.1"/>
    <property type="molecule type" value="Genomic_DNA"/>
</dbReference>
<organism evidence="1 2">
    <name type="scientific">Persea americana</name>
    <name type="common">Avocado</name>
    <dbReference type="NCBI Taxonomy" id="3435"/>
    <lineage>
        <taxon>Eukaryota</taxon>
        <taxon>Viridiplantae</taxon>
        <taxon>Streptophyta</taxon>
        <taxon>Embryophyta</taxon>
        <taxon>Tracheophyta</taxon>
        <taxon>Spermatophyta</taxon>
        <taxon>Magnoliopsida</taxon>
        <taxon>Magnoliidae</taxon>
        <taxon>Laurales</taxon>
        <taxon>Lauraceae</taxon>
        <taxon>Persea</taxon>
    </lineage>
</organism>
<dbReference type="Proteomes" id="UP001234297">
    <property type="component" value="Chromosome 8"/>
</dbReference>
<evidence type="ECO:0000313" key="1">
    <source>
        <dbReference type="EMBL" id="KAJ8634236.1"/>
    </source>
</evidence>